<organism evidence="3 4">
    <name type="scientific">Theobroma cacao</name>
    <name type="common">Cacao</name>
    <name type="synonym">Cocoa</name>
    <dbReference type="NCBI Taxonomy" id="3641"/>
    <lineage>
        <taxon>Eukaryota</taxon>
        <taxon>Viridiplantae</taxon>
        <taxon>Streptophyta</taxon>
        <taxon>Embryophyta</taxon>
        <taxon>Tracheophyta</taxon>
        <taxon>Spermatophyta</taxon>
        <taxon>Magnoliopsida</taxon>
        <taxon>eudicotyledons</taxon>
        <taxon>Gunneridae</taxon>
        <taxon>Pentapetalae</taxon>
        <taxon>rosids</taxon>
        <taxon>malvids</taxon>
        <taxon>Malvales</taxon>
        <taxon>Malvaceae</taxon>
        <taxon>Byttnerioideae</taxon>
        <taxon>Theobroma</taxon>
    </lineage>
</organism>
<feature type="compositionally biased region" description="Polar residues" evidence="1">
    <location>
        <begin position="53"/>
        <end position="66"/>
    </location>
</feature>
<protein>
    <recommendedName>
        <fullName evidence="5">Transmembrane protein</fullName>
    </recommendedName>
</protein>
<sequence>MTGEEAAGPPGPKVLRLLYFAGAAFIFTIGINKWRELERKSVQQQQGIHQQPKILSSTNAATKPIE</sequence>
<name>A0A061F8W4_THECC</name>
<dbReference type="OMA" id="VETHNSS"/>
<dbReference type="AlphaFoldDB" id="A0A061F8W4"/>
<keyword evidence="2" id="KW-0812">Transmembrane</keyword>
<keyword evidence="4" id="KW-1185">Reference proteome</keyword>
<proteinExistence type="predicted"/>
<dbReference type="eggNOG" id="ENOG502SATW">
    <property type="taxonomic scope" value="Eukaryota"/>
</dbReference>
<reference evidence="3 4" key="1">
    <citation type="journal article" date="2013" name="Genome Biol.">
        <title>The genome sequence of the most widely cultivated cacao type and its use to identify candidate genes regulating pod color.</title>
        <authorList>
            <person name="Motamayor J.C."/>
            <person name="Mockaitis K."/>
            <person name="Schmutz J."/>
            <person name="Haiminen N."/>
            <person name="Iii D.L."/>
            <person name="Cornejo O."/>
            <person name="Findley S.D."/>
            <person name="Zheng P."/>
            <person name="Utro F."/>
            <person name="Royaert S."/>
            <person name="Saski C."/>
            <person name="Jenkins J."/>
            <person name="Podicheti R."/>
            <person name="Zhao M."/>
            <person name="Scheffler B.E."/>
            <person name="Stack J.C."/>
            <person name="Feltus F.A."/>
            <person name="Mustiga G.M."/>
            <person name="Amores F."/>
            <person name="Phillips W."/>
            <person name="Marelli J.P."/>
            <person name="May G.D."/>
            <person name="Shapiro H."/>
            <person name="Ma J."/>
            <person name="Bustamante C.D."/>
            <person name="Schnell R.J."/>
            <person name="Main D."/>
            <person name="Gilbert D."/>
            <person name="Parida L."/>
            <person name="Kuhn D.N."/>
        </authorList>
    </citation>
    <scope>NUCLEOTIDE SEQUENCE [LARGE SCALE GENOMIC DNA]</scope>
    <source>
        <strain evidence="4">cv. Matina 1-6</strain>
    </source>
</reference>
<gene>
    <name evidence="3" type="ORF">TCM_031872</name>
</gene>
<feature type="region of interest" description="Disordered" evidence="1">
    <location>
        <begin position="45"/>
        <end position="66"/>
    </location>
</feature>
<dbReference type="InParanoid" id="A0A061F8W4"/>
<feature type="transmembrane region" description="Helical" evidence="2">
    <location>
        <begin position="14"/>
        <end position="31"/>
    </location>
</feature>
<keyword evidence="2" id="KW-1133">Transmembrane helix</keyword>
<evidence type="ECO:0000256" key="2">
    <source>
        <dbReference type="SAM" id="Phobius"/>
    </source>
</evidence>
<evidence type="ECO:0000313" key="3">
    <source>
        <dbReference type="EMBL" id="EOY13323.1"/>
    </source>
</evidence>
<keyword evidence="2" id="KW-0472">Membrane</keyword>
<evidence type="ECO:0000313" key="4">
    <source>
        <dbReference type="Proteomes" id="UP000026915"/>
    </source>
</evidence>
<dbReference type="Proteomes" id="UP000026915">
    <property type="component" value="Chromosome 7"/>
</dbReference>
<dbReference type="Gramene" id="EOY13323">
    <property type="protein sequence ID" value="EOY13323"/>
    <property type="gene ID" value="TCM_031872"/>
</dbReference>
<evidence type="ECO:0000256" key="1">
    <source>
        <dbReference type="SAM" id="MobiDB-lite"/>
    </source>
</evidence>
<accession>A0A061F8W4</accession>
<dbReference type="EMBL" id="CM001885">
    <property type="protein sequence ID" value="EOY13323.1"/>
    <property type="molecule type" value="Genomic_DNA"/>
</dbReference>
<dbReference type="HOGENOM" id="CLU_202093_0_0_1"/>
<evidence type="ECO:0008006" key="5">
    <source>
        <dbReference type="Google" id="ProtNLM"/>
    </source>
</evidence>